<evidence type="ECO:0000256" key="6">
    <source>
        <dbReference type="ARBA" id="ARBA00047334"/>
    </source>
</evidence>
<feature type="binding site" evidence="9">
    <location>
        <begin position="140"/>
        <end position="142"/>
    </location>
    <ligand>
        <name>2-[(2R,5Z)-2-carboxy-4-methylthiazol-5(2H)-ylidene]ethyl phosphate</name>
        <dbReference type="ChEBI" id="CHEBI:62899"/>
    </ligand>
</feature>
<dbReference type="Gene3D" id="3.20.20.70">
    <property type="entry name" value="Aldolase class I"/>
    <property type="match status" value="1"/>
</dbReference>
<evidence type="ECO:0000256" key="7">
    <source>
        <dbReference type="ARBA" id="ARBA00047851"/>
    </source>
</evidence>
<dbReference type="UniPathway" id="UPA00060">
    <property type="reaction ID" value="UER00141"/>
</dbReference>
<comment type="pathway">
    <text evidence="1 9 11">Cofactor biosynthesis; thiamine diphosphate biosynthesis; thiamine phosphate from 4-amino-2-methyl-5-diphosphomethylpyrimidine and 4-methyl-5-(2-phosphoethyl)-thiazole: step 1/1.</text>
</comment>
<feature type="binding site" evidence="9">
    <location>
        <position position="172"/>
    </location>
    <ligand>
        <name>2-[(2R,5Z)-2-carboxy-4-methylthiazol-5(2H)-ylidene]ethyl phosphate</name>
        <dbReference type="ChEBI" id="CHEBI:62899"/>
    </ligand>
</feature>
<feature type="binding site" evidence="9">
    <location>
        <begin position="192"/>
        <end position="193"/>
    </location>
    <ligand>
        <name>2-[(2R,5Z)-2-carboxy-4-methylthiazol-5(2H)-ylidene]ethyl phosphate</name>
        <dbReference type="ChEBI" id="CHEBI:62899"/>
    </ligand>
</feature>
<dbReference type="GO" id="GO:0000287">
    <property type="term" value="F:magnesium ion binding"/>
    <property type="evidence" value="ECO:0007669"/>
    <property type="project" value="UniProtKB-UniRule"/>
</dbReference>
<proteinExistence type="inferred from homology"/>
<evidence type="ECO:0000313" key="13">
    <source>
        <dbReference type="EMBL" id="AOM82200.1"/>
    </source>
</evidence>
<comment type="catalytic activity">
    <reaction evidence="8 9 10">
        <text>2-[(2R,5Z)-2-carboxy-4-methylthiazol-5(2H)-ylidene]ethyl phosphate + 4-amino-2-methyl-5-(diphosphooxymethyl)pyrimidine + 2 H(+) = thiamine phosphate + CO2 + diphosphate</text>
        <dbReference type="Rhea" id="RHEA:47844"/>
        <dbReference type="ChEBI" id="CHEBI:15378"/>
        <dbReference type="ChEBI" id="CHEBI:16526"/>
        <dbReference type="ChEBI" id="CHEBI:33019"/>
        <dbReference type="ChEBI" id="CHEBI:37575"/>
        <dbReference type="ChEBI" id="CHEBI:57841"/>
        <dbReference type="ChEBI" id="CHEBI:62899"/>
        <dbReference type="EC" id="2.5.1.3"/>
    </reaction>
</comment>
<comment type="cofactor">
    <cofactor evidence="9">
        <name>Mg(2+)</name>
        <dbReference type="ChEBI" id="CHEBI:18420"/>
    </cofactor>
    <text evidence="9">Binds 1 Mg(2+) ion per subunit.</text>
</comment>
<comment type="catalytic activity">
    <reaction evidence="6 9 10">
        <text>4-methyl-5-(2-phosphooxyethyl)-thiazole + 4-amino-2-methyl-5-(diphosphooxymethyl)pyrimidine + H(+) = thiamine phosphate + diphosphate</text>
        <dbReference type="Rhea" id="RHEA:22328"/>
        <dbReference type="ChEBI" id="CHEBI:15378"/>
        <dbReference type="ChEBI" id="CHEBI:33019"/>
        <dbReference type="ChEBI" id="CHEBI:37575"/>
        <dbReference type="ChEBI" id="CHEBI:57841"/>
        <dbReference type="ChEBI" id="CHEBI:58296"/>
        <dbReference type="EC" id="2.5.1.3"/>
    </reaction>
</comment>
<sequence length="217" mass="22803">MIDVRNMLQVYYIAGSVNVKETDLVTSVRAAIAGGITCFQFREKGDGALTGEARETLAIQVKELCRKNDVPFFINDDVDLAVRLQADGVHVGQEDMAAGDVRSLLPDGCLLGVSVHSLTEANQALEAGADYLGIGPVYPTGSKDDAKDVIGPAGIRYYREAGITAPIVAIGGITEGNTPEVIAAGADGVSMISAIAASEDPKGTVARFKEAVQKHRK</sequence>
<dbReference type="KEGG" id="bbev:BBEV_0829"/>
<dbReference type="Pfam" id="PF02581">
    <property type="entry name" value="TMP-TENI"/>
    <property type="match status" value="1"/>
</dbReference>
<dbReference type="InterPro" id="IPR022998">
    <property type="entry name" value="ThiamineP_synth_TenI"/>
</dbReference>
<comment type="catalytic activity">
    <reaction evidence="7 9 10">
        <text>2-(2-carboxy-4-methylthiazol-5-yl)ethyl phosphate + 4-amino-2-methyl-5-(diphosphooxymethyl)pyrimidine + 2 H(+) = thiamine phosphate + CO2 + diphosphate</text>
        <dbReference type="Rhea" id="RHEA:47848"/>
        <dbReference type="ChEBI" id="CHEBI:15378"/>
        <dbReference type="ChEBI" id="CHEBI:16526"/>
        <dbReference type="ChEBI" id="CHEBI:33019"/>
        <dbReference type="ChEBI" id="CHEBI:37575"/>
        <dbReference type="ChEBI" id="CHEBI:57841"/>
        <dbReference type="ChEBI" id="CHEBI:62890"/>
        <dbReference type="EC" id="2.5.1.3"/>
    </reaction>
</comment>
<reference evidence="13 14" key="1">
    <citation type="submission" date="2015-08" db="EMBL/GenBank/DDBJ databases">
        <title>The complete genome sequence of Bacillus beveridgei MLTeJB.</title>
        <authorList>
            <person name="Hanson T.E."/>
            <person name="Mesa C."/>
            <person name="Basesman S.M."/>
            <person name="Oremland R.S."/>
        </authorList>
    </citation>
    <scope>NUCLEOTIDE SEQUENCE [LARGE SCALE GENOMIC DNA]</scope>
    <source>
        <strain evidence="13 14">MLTeJB</strain>
    </source>
</reference>
<keyword evidence="14" id="KW-1185">Reference proteome</keyword>
<dbReference type="InterPro" id="IPR034291">
    <property type="entry name" value="TMP_synthase"/>
</dbReference>
<evidence type="ECO:0000256" key="5">
    <source>
        <dbReference type="ARBA" id="ARBA00022977"/>
    </source>
</evidence>
<dbReference type="EMBL" id="CP012502">
    <property type="protein sequence ID" value="AOM82200.1"/>
    <property type="molecule type" value="Genomic_DNA"/>
</dbReference>
<evidence type="ECO:0000313" key="14">
    <source>
        <dbReference type="Proteomes" id="UP000094463"/>
    </source>
</evidence>
<dbReference type="GO" id="GO:0005737">
    <property type="term" value="C:cytoplasm"/>
    <property type="evidence" value="ECO:0007669"/>
    <property type="project" value="TreeGrafter"/>
</dbReference>
<dbReference type="CDD" id="cd00564">
    <property type="entry name" value="TMP_TenI"/>
    <property type="match status" value="1"/>
</dbReference>
<keyword evidence="4 9" id="KW-0460">Magnesium</keyword>
<dbReference type="InterPro" id="IPR013785">
    <property type="entry name" value="Aldolase_TIM"/>
</dbReference>
<evidence type="ECO:0000259" key="12">
    <source>
        <dbReference type="Pfam" id="PF02581"/>
    </source>
</evidence>
<accession>A0A1D7QT62</accession>
<organism evidence="13 14">
    <name type="scientific">Salisediminibacterium beveridgei</name>
    <dbReference type="NCBI Taxonomy" id="632773"/>
    <lineage>
        <taxon>Bacteria</taxon>
        <taxon>Bacillati</taxon>
        <taxon>Bacillota</taxon>
        <taxon>Bacilli</taxon>
        <taxon>Bacillales</taxon>
        <taxon>Bacillaceae</taxon>
        <taxon>Salisediminibacterium</taxon>
    </lineage>
</organism>
<feature type="binding site" evidence="9">
    <location>
        <position position="114"/>
    </location>
    <ligand>
        <name>4-amino-2-methyl-5-(diphosphooxymethyl)pyrimidine</name>
        <dbReference type="ChEBI" id="CHEBI:57841"/>
    </ligand>
</feature>
<gene>
    <name evidence="13" type="primary">thiE-1</name>
    <name evidence="9" type="synonym">thiE</name>
    <name evidence="13" type="ORF">BBEV_0829</name>
</gene>
<dbReference type="PANTHER" id="PTHR20857">
    <property type="entry name" value="THIAMINE-PHOSPHATE PYROPHOSPHORYLASE"/>
    <property type="match status" value="1"/>
</dbReference>
<evidence type="ECO:0000256" key="9">
    <source>
        <dbReference type="HAMAP-Rule" id="MF_00097"/>
    </source>
</evidence>
<feature type="binding site" evidence="9">
    <location>
        <position position="143"/>
    </location>
    <ligand>
        <name>4-amino-2-methyl-5-(diphosphooxymethyl)pyrimidine</name>
        <dbReference type="ChEBI" id="CHEBI:57841"/>
    </ligand>
</feature>
<feature type="binding site" evidence="9">
    <location>
        <position position="76"/>
    </location>
    <ligand>
        <name>Mg(2+)</name>
        <dbReference type="ChEBI" id="CHEBI:18420"/>
    </ligand>
</feature>
<dbReference type="EC" id="2.5.1.3" evidence="9"/>
<feature type="domain" description="Thiamine phosphate synthase/TenI" evidence="12">
    <location>
        <begin position="11"/>
        <end position="195"/>
    </location>
</feature>
<evidence type="ECO:0000256" key="11">
    <source>
        <dbReference type="RuleBase" id="RU004253"/>
    </source>
</evidence>
<comment type="similarity">
    <text evidence="9 10">Belongs to the thiamine-phosphate synthase family.</text>
</comment>
<evidence type="ECO:0000256" key="8">
    <source>
        <dbReference type="ARBA" id="ARBA00047883"/>
    </source>
</evidence>
<feature type="binding site" evidence="9">
    <location>
        <begin position="40"/>
        <end position="44"/>
    </location>
    <ligand>
        <name>4-amino-2-methyl-5-(diphosphooxymethyl)pyrimidine</name>
        <dbReference type="ChEBI" id="CHEBI:57841"/>
    </ligand>
</feature>
<dbReference type="STRING" id="632773.BBEV_0829"/>
<protein>
    <recommendedName>
        <fullName evidence="9">Thiamine-phosphate synthase</fullName>
        <shortName evidence="9">TP synthase</shortName>
        <shortName evidence="9">TPS</shortName>
        <ecNumber evidence="9">2.5.1.3</ecNumber>
    </recommendedName>
    <alternativeName>
        <fullName evidence="9">Thiamine-phosphate pyrophosphorylase</fullName>
        <shortName evidence="9">TMP pyrophosphorylase</shortName>
        <shortName evidence="9">TMP-PPase</shortName>
    </alternativeName>
</protein>
<evidence type="ECO:0000256" key="2">
    <source>
        <dbReference type="ARBA" id="ARBA00022679"/>
    </source>
</evidence>
<dbReference type="GO" id="GO:0004789">
    <property type="term" value="F:thiamine-phosphate diphosphorylase activity"/>
    <property type="evidence" value="ECO:0007669"/>
    <property type="project" value="UniProtKB-UniRule"/>
</dbReference>
<dbReference type="PATRIC" id="fig|632773.3.peg.875"/>
<dbReference type="Proteomes" id="UP000094463">
    <property type="component" value="Chromosome"/>
</dbReference>
<evidence type="ECO:0000256" key="1">
    <source>
        <dbReference type="ARBA" id="ARBA00005165"/>
    </source>
</evidence>
<evidence type="ECO:0000256" key="10">
    <source>
        <dbReference type="RuleBase" id="RU003826"/>
    </source>
</evidence>
<dbReference type="HAMAP" id="MF_00097">
    <property type="entry name" value="TMP_synthase"/>
    <property type="match status" value="1"/>
</dbReference>
<evidence type="ECO:0000256" key="3">
    <source>
        <dbReference type="ARBA" id="ARBA00022723"/>
    </source>
</evidence>
<keyword evidence="5 9" id="KW-0784">Thiamine biosynthesis</keyword>
<dbReference type="GO" id="GO:0009229">
    <property type="term" value="P:thiamine diphosphate biosynthetic process"/>
    <property type="evidence" value="ECO:0007669"/>
    <property type="project" value="UniProtKB-UniRule"/>
</dbReference>
<dbReference type="GO" id="GO:0009228">
    <property type="term" value="P:thiamine biosynthetic process"/>
    <property type="evidence" value="ECO:0007669"/>
    <property type="project" value="UniProtKB-KW"/>
</dbReference>
<dbReference type="PANTHER" id="PTHR20857:SF15">
    <property type="entry name" value="THIAMINE-PHOSPHATE SYNTHASE"/>
    <property type="match status" value="1"/>
</dbReference>
<dbReference type="AlphaFoldDB" id="A0A1D7QT62"/>
<feature type="binding site" evidence="9">
    <location>
        <position position="75"/>
    </location>
    <ligand>
        <name>4-amino-2-methyl-5-(diphosphooxymethyl)pyrimidine</name>
        <dbReference type="ChEBI" id="CHEBI:57841"/>
    </ligand>
</feature>
<dbReference type="InterPro" id="IPR036206">
    <property type="entry name" value="ThiamineP_synth_sf"/>
</dbReference>
<keyword evidence="3 9" id="KW-0479">Metal-binding</keyword>
<dbReference type="FunFam" id="3.20.20.70:FF:000096">
    <property type="entry name" value="Thiamine-phosphate synthase"/>
    <property type="match status" value="1"/>
</dbReference>
<keyword evidence="2 9" id="KW-0808">Transferase</keyword>
<feature type="binding site" evidence="9">
    <location>
        <position position="95"/>
    </location>
    <ligand>
        <name>Mg(2+)</name>
        <dbReference type="ChEBI" id="CHEBI:18420"/>
    </ligand>
</feature>
<evidence type="ECO:0000256" key="4">
    <source>
        <dbReference type="ARBA" id="ARBA00022842"/>
    </source>
</evidence>
<comment type="function">
    <text evidence="9">Condenses 4-methyl-5-(beta-hydroxyethyl)thiazole monophosphate (THZ-P) and 2-methyl-4-amino-5-hydroxymethyl pyrimidine pyrophosphate (HMP-PP) to form thiamine monophosphate (TMP).</text>
</comment>
<dbReference type="SUPFAM" id="SSF51391">
    <property type="entry name" value="Thiamin phosphate synthase"/>
    <property type="match status" value="1"/>
</dbReference>
<dbReference type="NCBIfam" id="TIGR00693">
    <property type="entry name" value="thiE"/>
    <property type="match status" value="1"/>
</dbReference>
<name>A0A1D7QT62_9BACI</name>